<reference evidence="3 4" key="1">
    <citation type="journal article" date="2013" name="Nat. Genet.">
        <title>The high-quality draft genome of peach (Prunus persica) identifies unique patterns of genetic diversity, domestication and genome evolution.</title>
        <authorList>
            <consortium name="International Peach Genome Initiative"/>
            <person name="Verde I."/>
            <person name="Abbott A.G."/>
            <person name="Scalabrin S."/>
            <person name="Jung S."/>
            <person name="Shu S."/>
            <person name="Marroni F."/>
            <person name="Zhebentyayeva T."/>
            <person name="Dettori M.T."/>
            <person name="Grimwood J."/>
            <person name="Cattonaro F."/>
            <person name="Zuccolo A."/>
            <person name="Rossini L."/>
            <person name="Jenkins J."/>
            <person name="Vendramin E."/>
            <person name="Meisel L.A."/>
            <person name="Decroocq V."/>
            <person name="Sosinski B."/>
            <person name="Prochnik S."/>
            <person name="Mitros T."/>
            <person name="Policriti A."/>
            <person name="Cipriani G."/>
            <person name="Dondini L."/>
            <person name="Ficklin S."/>
            <person name="Goodstein D.M."/>
            <person name="Xuan P."/>
            <person name="Del Fabbro C."/>
            <person name="Aramini V."/>
            <person name="Copetti D."/>
            <person name="Gonzalez S."/>
            <person name="Horner D.S."/>
            <person name="Falchi R."/>
            <person name="Lucas S."/>
            <person name="Mica E."/>
            <person name="Maldonado J."/>
            <person name="Lazzari B."/>
            <person name="Bielenberg D."/>
            <person name="Pirona R."/>
            <person name="Miculan M."/>
            <person name="Barakat A."/>
            <person name="Testolin R."/>
            <person name="Stella A."/>
            <person name="Tartarini S."/>
            <person name="Tonutti P."/>
            <person name="Arus P."/>
            <person name="Orellana A."/>
            <person name="Wells C."/>
            <person name="Main D."/>
            <person name="Vizzotto G."/>
            <person name="Silva H."/>
            <person name="Salamini F."/>
            <person name="Schmutz J."/>
            <person name="Morgante M."/>
            <person name="Rokhsar D.S."/>
        </authorList>
    </citation>
    <scope>NUCLEOTIDE SEQUENCE [LARGE SCALE GENOMIC DNA]</scope>
    <source>
        <strain evidence="4">cv. Nemared</strain>
    </source>
</reference>
<feature type="domain" description="ABC1 atypical kinase-like" evidence="2">
    <location>
        <begin position="29"/>
        <end position="76"/>
    </location>
</feature>
<dbReference type="InterPro" id="IPR004147">
    <property type="entry name" value="ABC1_dom"/>
</dbReference>
<gene>
    <name evidence="3" type="ORF">PRUPE_5G155100</name>
</gene>
<dbReference type="Proteomes" id="UP000006882">
    <property type="component" value="Chromosome G5"/>
</dbReference>
<dbReference type="Pfam" id="PF03109">
    <property type="entry name" value="ABC1"/>
    <property type="match status" value="1"/>
</dbReference>
<dbReference type="InterPro" id="IPR051130">
    <property type="entry name" value="Mito_struct-func_regulator"/>
</dbReference>
<sequence length="87" mass="10179">MRPRTVRNAWKIFRSFLLILQLMYMHQGLLESKPIRRLGIQLDEVARLVSETFAEMMFKHGFVHCDPHAANLLVRPLPYSLIAARAF</sequence>
<evidence type="ECO:0000313" key="3">
    <source>
        <dbReference type="EMBL" id="ONI08045.1"/>
    </source>
</evidence>
<dbReference type="Gramene" id="ONI08045">
    <property type="protein sequence ID" value="ONI08045"/>
    <property type="gene ID" value="PRUPE_5G155100"/>
</dbReference>
<keyword evidence="4" id="KW-1185">Reference proteome</keyword>
<dbReference type="EMBL" id="CM007655">
    <property type="protein sequence ID" value="ONI08045.1"/>
    <property type="molecule type" value="Genomic_DNA"/>
</dbReference>
<dbReference type="PANTHER" id="PTHR43173:SF19">
    <property type="entry name" value="AARF DOMAIN-CONTAINING PROTEIN KINASE 1"/>
    <property type="match status" value="1"/>
</dbReference>
<feature type="signal peptide" evidence="1">
    <location>
        <begin position="1"/>
        <end position="32"/>
    </location>
</feature>
<protein>
    <recommendedName>
        <fullName evidence="2">ABC1 atypical kinase-like domain-containing protein</fullName>
    </recommendedName>
</protein>
<name>A0A251PCF2_PRUPE</name>
<evidence type="ECO:0000256" key="1">
    <source>
        <dbReference type="SAM" id="SignalP"/>
    </source>
</evidence>
<evidence type="ECO:0000313" key="4">
    <source>
        <dbReference type="Proteomes" id="UP000006882"/>
    </source>
</evidence>
<dbReference type="PANTHER" id="PTHR43173">
    <property type="entry name" value="ABC1 FAMILY PROTEIN"/>
    <property type="match status" value="1"/>
</dbReference>
<keyword evidence="1" id="KW-0732">Signal</keyword>
<accession>A0A251PCF2</accession>
<evidence type="ECO:0000259" key="2">
    <source>
        <dbReference type="Pfam" id="PF03109"/>
    </source>
</evidence>
<proteinExistence type="predicted"/>
<feature type="chain" id="PRO_5012919543" description="ABC1 atypical kinase-like domain-containing protein" evidence="1">
    <location>
        <begin position="33"/>
        <end position="87"/>
    </location>
</feature>
<dbReference type="STRING" id="3760.A0A251PCF2"/>
<dbReference type="AlphaFoldDB" id="A0A251PCF2"/>
<organism evidence="3 4">
    <name type="scientific">Prunus persica</name>
    <name type="common">Peach</name>
    <name type="synonym">Amygdalus persica</name>
    <dbReference type="NCBI Taxonomy" id="3760"/>
    <lineage>
        <taxon>Eukaryota</taxon>
        <taxon>Viridiplantae</taxon>
        <taxon>Streptophyta</taxon>
        <taxon>Embryophyta</taxon>
        <taxon>Tracheophyta</taxon>
        <taxon>Spermatophyta</taxon>
        <taxon>Magnoliopsida</taxon>
        <taxon>eudicotyledons</taxon>
        <taxon>Gunneridae</taxon>
        <taxon>Pentapetalae</taxon>
        <taxon>rosids</taxon>
        <taxon>fabids</taxon>
        <taxon>Rosales</taxon>
        <taxon>Rosaceae</taxon>
        <taxon>Amygdaloideae</taxon>
        <taxon>Amygdaleae</taxon>
        <taxon>Prunus</taxon>
    </lineage>
</organism>